<organism evidence="1">
    <name type="scientific">Ignisphaera aggregans</name>
    <dbReference type="NCBI Taxonomy" id="334771"/>
    <lineage>
        <taxon>Archaea</taxon>
        <taxon>Thermoproteota</taxon>
        <taxon>Thermoprotei</taxon>
        <taxon>Desulfurococcales</taxon>
        <taxon>Desulfurococcaceae</taxon>
        <taxon>Ignisphaera</taxon>
    </lineage>
</organism>
<dbReference type="PANTHER" id="PTHR30289">
    <property type="entry name" value="UNCHARACTERIZED PROTEIN YBCL-RELATED"/>
    <property type="match status" value="1"/>
</dbReference>
<proteinExistence type="predicted"/>
<evidence type="ECO:0000313" key="1">
    <source>
        <dbReference type="EMBL" id="HGI88372.1"/>
    </source>
</evidence>
<dbReference type="AlphaFoldDB" id="A0A7C4BES6"/>
<reference evidence="1" key="1">
    <citation type="journal article" date="2020" name="mSystems">
        <title>Genome- and Community-Level Interaction Insights into Carbon Utilization and Element Cycling Functions of Hydrothermarchaeota in Hydrothermal Sediment.</title>
        <authorList>
            <person name="Zhou Z."/>
            <person name="Liu Y."/>
            <person name="Xu W."/>
            <person name="Pan J."/>
            <person name="Luo Z.H."/>
            <person name="Li M."/>
        </authorList>
    </citation>
    <scope>NUCLEOTIDE SEQUENCE [LARGE SCALE GENOMIC DNA]</scope>
    <source>
        <strain evidence="1">SpSt-732</strain>
    </source>
</reference>
<dbReference type="NCBIfam" id="TIGR00481">
    <property type="entry name" value="YbhB/YbcL family Raf kinase inhibitor-like protein"/>
    <property type="match status" value="1"/>
</dbReference>
<name>A0A7C4BES6_9CREN</name>
<dbReference type="Pfam" id="PF01161">
    <property type="entry name" value="PBP"/>
    <property type="match status" value="1"/>
</dbReference>
<dbReference type="InterPro" id="IPR008914">
    <property type="entry name" value="PEBP"/>
</dbReference>
<gene>
    <name evidence="1" type="ORF">ENV14_08325</name>
</gene>
<dbReference type="CDD" id="cd00865">
    <property type="entry name" value="PEBP_bact_arch"/>
    <property type="match status" value="1"/>
</dbReference>
<dbReference type="PANTHER" id="PTHR30289:SF1">
    <property type="entry name" value="PEBP (PHOSPHATIDYLETHANOLAMINE-BINDING PROTEIN) FAMILY PROTEIN"/>
    <property type="match status" value="1"/>
</dbReference>
<dbReference type="SUPFAM" id="SSF49777">
    <property type="entry name" value="PEBP-like"/>
    <property type="match status" value="1"/>
</dbReference>
<dbReference type="InterPro" id="IPR036610">
    <property type="entry name" value="PEBP-like_sf"/>
</dbReference>
<dbReference type="EMBL" id="DTFF01000068">
    <property type="protein sequence ID" value="HGI88372.1"/>
    <property type="molecule type" value="Genomic_DNA"/>
</dbReference>
<protein>
    <submittedName>
        <fullName evidence="1">YbhB/YbcL family Raf kinase inhibitor-like protein</fullName>
    </submittedName>
</protein>
<dbReference type="Gene3D" id="3.90.280.10">
    <property type="entry name" value="PEBP-like"/>
    <property type="match status" value="1"/>
</dbReference>
<comment type="caution">
    <text evidence="1">The sequence shown here is derived from an EMBL/GenBank/DDBJ whole genome shotgun (WGS) entry which is preliminary data.</text>
</comment>
<dbReference type="InterPro" id="IPR005247">
    <property type="entry name" value="YbhB_YbcL/LppC-like"/>
</dbReference>
<sequence>MRKKFSLLLTTALTTALCCILIFSSWKPPTSTILPPDLEGVIAGAPKRLHIYSNSFTNGSKIPAKYAYYECEGESVSPHIAIKNAPIATKSVVPMVYDPDAPWGVFYHWVVYGLKGARVEPPESSSSSAGVLQGINSYGSTGCGGPCPLAGDKPHRYIFLALALDIDSSNWSPGLDPSTALSKVKGHVLAYGYIPGTHSR</sequence>
<accession>A0A7C4BES6</accession>